<organism evidence="2 3">
    <name type="scientific">Pleurodeles waltl</name>
    <name type="common">Iberian ribbed newt</name>
    <dbReference type="NCBI Taxonomy" id="8319"/>
    <lineage>
        <taxon>Eukaryota</taxon>
        <taxon>Metazoa</taxon>
        <taxon>Chordata</taxon>
        <taxon>Craniata</taxon>
        <taxon>Vertebrata</taxon>
        <taxon>Euteleostomi</taxon>
        <taxon>Amphibia</taxon>
        <taxon>Batrachia</taxon>
        <taxon>Caudata</taxon>
        <taxon>Salamandroidea</taxon>
        <taxon>Salamandridae</taxon>
        <taxon>Pleurodelinae</taxon>
        <taxon>Pleurodeles</taxon>
    </lineage>
</organism>
<feature type="region of interest" description="Disordered" evidence="1">
    <location>
        <begin position="28"/>
        <end position="51"/>
    </location>
</feature>
<evidence type="ECO:0000313" key="2">
    <source>
        <dbReference type="EMBL" id="KAJ1173199.1"/>
    </source>
</evidence>
<accession>A0AAV7TB38</accession>
<dbReference type="EMBL" id="JANPWB010000007">
    <property type="protein sequence ID" value="KAJ1173199.1"/>
    <property type="molecule type" value="Genomic_DNA"/>
</dbReference>
<keyword evidence="3" id="KW-1185">Reference proteome</keyword>
<reference evidence="2" key="1">
    <citation type="journal article" date="2022" name="bioRxiv">
        <title>Sequencing and chromosome-scale assembly of the giantPleurodeles waltlgenome.</title>
        <authorList>
            <person name="Brown T."/>
            <person name="Elewa A."/>
            <person name="Iarovenko S."/>
            <person name="Subramanian E."/>
            <person name="Araus A.J."/>
            <person name="Petzold A."/>
            <person name="Susuki M."/>
            <person name="Suzuki K.-i.T."/>
            <person name="Hayashi T."/>
            <person name="Toyoda A."/>
            <person name="Oliveira C."/>
            <person name="Osipova E."/>
            <person name="Leigh N.D."/>
            <person name="Simon A."/>
            <person name="Yun M.H."/>
        </authorList>
    </citation>
    <scope>NUCLEOTIDE SEQUENCE</scope>
    <source>
        <strain evidence="2">20211129_DDA</strain>
        <tissue evidence="2">Liver</tissue>
    </source>
</reference>
<sequence length="91" mass="9812">MSPWGEDTAVDGDEVYYIFVLEETALSAPSAPSKKDGDHSHASSSDPSTTRCKYSIDGAFNSKIVDDSCVVIETVNGKDDNSLHPHRNHSA</sequence>
<proteinExistence type="predicted"/>
<dbReference type="Proteomes" id="UP001066276">
    <property type="component" value="Chromosome 4_1"/>
</dbReference>
<evidence type="ECO:0000256" key="1">
    <source>
        <dbReference type="SAM" id="MobiDB-lite"/>
    </source>
</evidence>
<evidence type="ECO:0000313" key="3">
    <source>
        <dbReference type="Proteomes" id="UP001066276"/>
    </source>
</evidence>
<dbReference type="AlphaFoldDB" id="A0AAV7TB38"/>
<protein>
    <submittedName>
        <fullName evidence="2">Uncharacterized protein</fullName>
    </submittedName>
</protein>
<comment type="caution">
    <text evidence="2">The sequence shown here is derived from an EMBL/GenBank/DDBJ whole genome shotgun (WGS) entry which is preliminary data.</text>
</comment>
<gene>
    <name evidence="2" type="ORF">NDU88_005039</name>
</gene>
<name>A0AAV7TB38_PLEWA</name>
<feature type="compositionally biased region" description="Polar residues" evidence="1">
    <location>
        <begin position="42"/>
        <end position="51"/>
    </location>
</feature>